<dbReference type="STRING" id="1300342.I596_3117"/>
<dbReference type="AlphaFoldDB" id="A0A160DWS7"/>
<dbReference type="GO" id="GO:0003677">
    <property type="term" value="F:DNA binding"/>
    <property type="evidence" value="ECO:0007669"/>
    <property type="project" value="InterPro"/>
</dbReference>
<feature type="domain" description="HTH LytTR-type" evidence="4">
    <location>
        <begin position="133"/>
        <end position="237"/>
    </location>
</feature>
<keyword evidence="6" id="KW-1185">Reference proteome</keyword>
<dbReference type="Gene3D" id="3.40.50.2300">
    <property type="match status" value="1"/>
</dbReference>
<organism evidence="5 6">
    <name type="scientific">Dokdonella koreensis DS-123</name>
    <dbReference type="NCBI Taxonomy" id="1300342"/>
    <lineage>
        <taxon>Bacteria</taxon>
        <taxon>Pseudomonadati</taxon>
        <taxon>Pseudomonadota</taxon>
        <taxon>Gammaproteobacteria</taxon>
        <taxon>Lysobacterales</taxon>
        <taxon>Rhodanobacteraceae</taxon>
        <taxon>Dokdonella</taxon>
    </lineage>
</organism>
<dbReference type="Pfam" id="PF04397">
    <property type="entry name" value="LytTR"/>
    <property type="match status" value="1"/>
</dbReference>
<dbReference type="GO" id="GO:0000156">
    <property type="term" value="F:phosphorelay response regulator activity"/>
    <property type="evidence" value="ECO:0007669"/>
    <property type="project" value="InterPro"/>
</dbReference>
<dbReference type="Proteomes" id="UP000076830">
    <property type="component" value="Chromosome"/>
</dbReference>
<evidence type="ECO:0000313" key="6">
    <source>
        <dbReference type="Proteomes" id="UP000076830"/>
    </source>
</evidence>
<feature type="domain" description="Response regulatory" evidence="3">
    <location>
        <begin position="5"/>
        <end position="117"/>
    </location>
</feature>
<sequence length="245" mass="26665">MKALRIAVVDDEPLARARLRRLLAMHEAGATVHEYDSGPALLAAWHDAPADVVFVDIQMPEMDGFAAMAGLPPPRPQVIFVTAHAEHAVQAFEIAAADYLIKPVAPERLSAALRRVRERIAAAPAPATYPPRLALPIGRRVQLVDVDAIDCVLAQANYVEIRVGTRCFVLRKPLTVVQQELDPARFARVHRSALVRITAVAGIEPLPSGRFRLQLAAGQVLTSGRSYREHVRRTFGLSSPAAFAG</sequence>
<feature type="modified residue" description="4-aspartylphosphate" evidence="2">
    <location>
        <position position="56"/>
    </location>
</feature>
<dbReference type="Pfam" id="PF00072">
    <property type="entry name" value="Response_reg"/>
    <property type="match status" value="1"/>
</dbReference>
<gene>
    <name evidence="5" type="ORF">I596_3117</name>
</gene>
<dbReference type="SMART" id="SM00448">
    <property type="entry name" value="REC"/>
    <property type="match status" value="1"/>
</dbReference>
<keyword evidence="2" id="KW-0597">Phosphoprotein</keyword>
<dbReference type="PANTHER" id="PTHR37299:SF1">
    <property type="entry name" value="STAGE 0 SPORULATION PROTEIN A HOMOLOG"/>
    <property type="match status" value="1"/>
</dbReference>
<protein>
    <submittedName>
        <fullName evidence="5">Sensory transduction protein lytT</fullName>
    </submittedName>
</protein>
<keyword evidence="1" id="KW-0902">Two-component regulatory system</keyword>
<dbReference type="RefSeq" id="WP_067649497.1">
    <property type="nucleotide sequence ID" value="NZ_CP015249.1"/>
</dbReference>
<evidence type="ECO:0000256" key="2">
    <source>
        <dbReference type="PROSITE-ProRule" id="PRU00169"/>
    </source>
</evidence>
<dbReference type="SUPFAM" id="SSF52172">
    <property type="entry name" value="CheY-like"/>
    <property type="match status" value="1"/>
</dbReference>
<dbReference type="OrthoDB" id="236568at2"/>
<dbReference type="Gene3D" id="2.40.50.1020">
    <property type="entry name" value="LytTr DNA-binding domain"/>
    <property type="match status" value="1"/>
</dbReference>
<dbReference type="SMART" id="SM00850">
    <property type="entry name" value="LytTR"/>
    <property type="match status" value="1"/>
</dbReference>
<dbReference type="InterPro" id="IPR046947">
    <property type="entry name" value="LytR-like"/>
</dbReference>
<dbReference type="PANTHER" id="PTHR37299">
    <property type="entry name" value="TRANSCRIPTIONAL REGULATOR-RELATED"/>
    <property type="match status" value="1"/>
</dbReference>
<evidence type="ECO:0000259" key="3">
    <source>
        <dbReference type="PROSITE" id="PS50110"/>
    </source>
</evidence>
<name>A0A160DWS7_9GAMM</name>
<dbReference type="PROSITE" id="PS50110">
    <property type="entry name" value="RESPONSE_REGULATORY"/>
    <property type="match status" value="1"/>
</dbReference>
<evidence type="ECO:0000259" key="4">
    <source>
        <dbReference type="PROSITE" id="PS50930"/>
    </source>
</evidence>
<proteinExistence type="predicted"/>
<evidence type="ECO:0000313" key="5">
    <source>
        <dbReference type="EMBL" id="ANB19108.1"/>
    </source>
</evidence>
<dbReference type="KEGG" id="dko:I596_3117"/>
<dbReference type="PROSITE" id="PS50930">
    <property type="entry name" value="HTH_LYTTR"/>
    <property type="match status" value="1"/>
</dbReference>
<dbReference type="InterPro" id="IPR001789">
    <property type="entry name" value="Sig_transdc_resp-reg_receiver"/>
</dbReference>
<dbReference type="InterPro" id="IPR011006">
    <property type="entry name" value="CheY-like_superfamily"/>
</dbReference>
<reference evidence="5 6" key="1">
    <citation type="submission" date="2016-04" db="EMBL/GenBank/DDBJ databases">
        <title>Complete genome sequence of Dokdonella koreensis DS-123T.</title>
        <authorList>
            <person name="Kim J.F."/>
            <person name="Lee H."/>
            <person name="Kwak M.-J."/>
        </authorList>
    </citation>
    <scope>NUCLEOTIDE SEQUENCE [LARGE SCALE GENOMIC DNA]</scope>
    <source>
        <strain evidence="5 6">DS-123</strain>
    </source>
</reference>
<dbReference type="EMBL" id="CP015249">
    <property type="protein sequence ID" value="ANB19108.1"/>
    <property type="molecule type" value="Genomic_DNA"/>
</dbReference>
<dbReference type="InterPro" id="IPR007492">
    <property type="entry name" value="LytTR_DNA-bd_dom"/>
</dbReference>
<evidence type="ECO:0000256" key="1">
    <source>
        <dbReference type="ARBA" id="ARBA00023012"/>
    </source>
</evidence>
<accession>A0A160DWS7</accession>